<sequence>MYKAIGMLEVSSIGKGMYANDLMLKASEVGVVTCGSVCPGKYISIIHGDVAAVENAVKVGIQACEGQYVDSIVIPNVHEGIFPAITGTTMPEHRDALGIIESFSLAFMIRTADIALKTAAIEAIELRLGTGLGGKAYFTFTGNVGAVESAVKAVVADAGENGLLLDTEVIPHPSEKFWATLF</sequence>
<organism evidence="5 6">
    <name type="scientific">Megasphaera paucivorans</name>
    <dbReference type="NCBI Taxonomy" id="349095"/>
    <lineage>
        <taxon>Bacteria</taxon>
        <taxon>Bacillati</taxon>
        <taxon>Bacillota</taxon>
        <taxon>Negativicutes</taxon>
        <taxon>Veillonellales</taxon>
        <taxon>Veillonellaceae</taxon>
        <taxon>Megasphaera</taxon>
    </lineage>
</organism>
<dbReference type="SMART" id="SM00877">
    <property type="entry name" value="BMC"/>
    <property type="match status" value="2"/>
</dbReference>
<dbReference type="Gene3D" id="3.30.70.1710">
    <property type="match status" value="2"/>
</dbReference>
<dbReference type="SUPFAM" id="SSF143414">
    <property type="entry name" value="CcmK-like"/>
    <property type="match status" value="2"/>
</dbReference>
<dbReference type="PANTHER" id="PTHR33941:SF11">
    <property type="entry name" value="BACTERIAL MICROCOMPARTMENT SHELL PROTEIN PDUJ"/>
    <property type="match status" value="1"/>
</dbReference>
<dbReference type="AlphaFoldDB" id="A0A1G9SLS9"/>
<dbReference type="CDD" id="cd07054">
    <property type="entry name" value="BMC_PduT_repeat2"/>
    <property type="match status" value="1"/>
</dbReference>
<dbReference type="InterPro" id="IPR044872">
    <property type="entry name" value="CcmK/CsoS1_BMC"/>
</dbReference>
<evidence type="ECO:0000259" key="4">
    <source>
        <dbReference type="PROSITE" id="PS51930"/>
    </source>
</evidence>
<evidence type="ECO:0000313" key="5">
    <source>
        <dbReference type="EMBL" id="SDM35725.1"/>
    </source>
</evidence>
<dbReference type="InterPro" id="IPR011238">
    <property type="entry name" value="Micro_shell_prot_PduT"/>
</dbReference>
<dbReference type="CDD" id="cd07053">
    <property type="entry name" value="BMC_PduT_repeat1"/>
    <property type="match status" value="1"/>
</dbReference>
<keyword evidence="6" id="KW-1185">Reference proteome</keyword>
<evidence type="ECO:0000313" key="6">
    <source>
        <dbReference type="Proteomes" id="UP000199309"/>
    </source>
</evidence>
<evidence type="ECO:0000256" key="3">
    <source>
        <dbReference type="PROSITE-ProRule" id="PRU01278"/>
    </source>
</evidence>
<dbReference type="OrthoDB" id="9791973at2"/>
<dbReference type="PROSITE" id="PS51930">
    <property type="entry name" value="BMC_2"/>
    <property type="match status" value="2"/>
</dbReference>
<feature type="domain" description="BMC" evidence="4">
    <location>
        <begin position="96"/>
        <end position="182"/>
    </location>
</feature>
<dbReference type="PANTHER" id="PTHR33941">
    <property type="entry name" value="PROPANEDIOL UTILIZATION PROTEIN PDUA"/>
    <property type="match status" value="1"/>
</dbReference>
<dbReference type="InterPro" id="IPR037233">
    <property type="entry name" value="CcmK-like_sf"/>
</dbReference>
<reference evidence="5 6" key="1">
    <citation type="submission" date="2016-10" db="EMBL/GenBank/DDBJ databases">
        <authorList>
            <person name="de Groot N.N."/>
        </authorList>
    </citation>
    <scope>NUCLEOTIDE SEQUENCE [LARGE SCALE GENOMIC DNA]</scope>
    <source>
        <strain evidence="5 6">DSM 16981</strain>
    </source>
</reference>
<protein>
    <submittedName>
        <fullName evidence="5">Carboxysome shell and ethanolamine utilization microcompartment protein CcmL/EutN</fullName>
    </submittedName>
</protein>
<comment type="similarity">
    <text evidence="3">Belongs to the bacterial microcompartments protein family.</text>
</comment>
<comment type="subcellular location">
    <subcellularLocation>
        <location evidence="1">Bacterial microcompartment</location>
    </subcellularLocation>
</comment>
<accession>A0A1G9SLS9</accession>
<dbReference type="Pfam" id="PF00936">
    <property type="entry name" value="BMC"/>
    <property type="match status" value="2"/>
</dbReference>
<dbReference type="Proteomes" id="UP000199309">
    <property type="component" value="Unassembled WGS sequence"/>
</dbReference>
<dbReference type="STRING" id="349095.SAMN05660299_00750"/>
<dbReference type="PIRSF" id="PIRSF034834">
    <property type="entry name" value="PduT"/>
    <property type="match status" value="1"/>
</dbReference>
<evidence type="ECO:0000256" key="1">
    <source>
        <dbReference type="ARBA" id="ARBA00024322"/>
    </source>
</evidence>
<dbReference type="EMBL" id="FNHQ01000005">
    <property type="protein sequence ID" value="SDM35725.1"/>
    <property type="molecule type" value="Genomic_DNA"/>
</dbReference>
<dbReference type="GO" id="GO:0031469">
    <property type="term" value="C:bacterial microcompartment"/>
    <property type="evidence" value="ECO:0007669"/>
    <property type="project" value="UniProtKB-SubCell"/>
</dbReference>
<dbReference type="InterPro" id="IPR050575">
    <property type="entry name" value="BMC_shell"/>
</dbReference>
<dbReference type="RefSeq" id="WP_091648261.1">
    <property type="nucleotide sequence ID" value="NZ_FNHQ01000005.1"/>
</dbReference>
<name>A0A1G9SLS9_9FIRM</name>
<proteinExistence type="inferred from homology"/>
<feature type="domain" description="BMC" evidence="4">
    <location>
        <begin position="4"/>
        <end position="86"/>
    </location>
</feature>
<evidence type="ECO:0000256" key="2">
    <source>
        <dbReference type="ARBA" id="ARBA00024446"/>
    </source>
</evidence>
<keyword evidence="2" id="KW-1283">Bacterial microcompartment</keyword>
<gene>
    <name evidence="5" type="ORF">SAMN05660299_00750</name>
</gene>
<dbReference type="InterPro" id="IPR000249">
    <property type="entry name" value="BMC_dom"/>
</dbReference>